<dbReference type="RefSeq" id="WP_076344655.1">
    <property type="nucleotide sequence ID" value="NZ_CP019082.1"/>
</dbReference>
<evidence type="ECO:0000256" key="3">
    <source>
        <dbReference type="ARBA" id="ARBA00023157"/>
    </source>
</evidence>
<gene>
    <name evidence="9" type="primary">resA_4</name>
    <name evidence="9" type="ORF">BSF38_01658</name>
</gene>
<feature type="domain" description="Thioredoxin" evidence="8">
    <location>
        <begin position="33"/>
        <end position="207"/>
    </location>
</feature>
<evidence type="ECO:0000256" key="5">
    <source>
        <dbReference type="SAM" id="MobiDB-lite"/>
    </source>
</evidence>
<dbReference type="InterPro" id="IPR000866">
    <property type="entry name" value="AhpC/TSA"/>
</dbReference>
<dbReference type="Gene3D" id="2.60.120.230">
    <property type="match status" value="1"/>
</dbReference>
<dbReference type="Gene3D" id="3.40.30.10">
    <property type="entry name" value="Glutaredoxin"/>
    <property type="match status" value="1"/>
</dbReference>
<dbReference type="InterPro" id="IPR047262">
    <property type="entry name" value="PRX-like1"/>
</dbReference>
<keyword evidence="2 4" id="KW-0408">Iron</keyword>
<evidence type="ECO:0000256" key="4">
    <source>
        <dbReference type="PROSITE-ProRule" id="PRU00433"/>
    </source>
</evidence>
<accession>A0A1U7CMN1</accession>
<keyword evidence="3" id="KW-1015">Disulfide bond</keyword>
<evidence type="ECO:0000256" key="1">
    <source>
        <dbReference type="ARBA" id="ARBA00022723"/>
    </source>
</evidence>
<dbReference type="Proteomes" id="UP000186309">
    <property type="component" value="Chromosome"/>
</dbReference>
<keyword evidence="10" id="KW-1185">Reference proteome</keyword>
<dbReference type="PANTHER" id="PTHR43640">
    <property type="entry name" value="OS07G0260300 PROTEIN"/>
    <property type="match status" value="1"/>
</dbReference>
<dbReference type="PROSITE" id="PS51007">
    <property type="entry name" value="CYTC"/>
    <property type="match status" value="1"/>
</dbReference>
<protein>
    <submittedName>
        <fullName evidence="9">Thiol-disulfide oxidoreductase ResA</fullName>
    </submittedName>
</protein>
<evidence type="ECO:0000259" key="8">
    <source>
        <dbReference type="PROSITE" id="PS51352"/>
    </source>
</evidence>
<feature type="signal peptide" evidence="6">
    <location>
        <begin position="1"/>
        <end position="28"/>
    </location>
</feature>
<dbReference type="InterPro" id="IPR008977">
    <property type="entry name" value="PHM/PNGase_F_dom_sf"/>
</dbReference>
<name>A0A1U7CMN1_9BACT</name>
<reference evidence="10" key="1">
    <citation type="submission" date="2016-12" db="EMBL/GenBank/DDBJ databases">
        <title>Comparative genomics of four Isosphaeraceae planctomycetes: a common pool of plasmids and glycoside hydrolase genes.</title>
        <authorList>
            <person name="Ivanova A."/>
        </authorList>
    </citation>
    <scope>NUCLEOTIDE SEQUENCE [LARGE SCALE GENOMIC DNA]</scope>
    <source>
        <strain evidence="10">PX4</strain>
    </source>
</reference>
<dbReference type="GO" id="GO:0016715">
    <property type="term" value="F:oxidoreductase activity, acting on paired donors, with incorporation or reduction of molecular oxygen, reduced ascorbate as one donor, and incorporation of one atom of oxygen"/>
    <property type="evidence" value="ECO:0007669"/>
    <property type="project" value="InterPro"/>
</dbReference>
<evidence type="ECO:0000259" key="7">
    <source>
        <dbReference type="PROSITE" id="PS51007"/>
    </source>
</evidence>
<sequence>MLQPDLLRNRIGSSLMVLAALAAGVRAAADDPPKPSVPQPPSSATTADALPVDRSVGQRLANFTLTDAVTGRPYMLYGYAGKTGMVLVFMGTTCPVGDVYMPRLAEISRDYRAKGFVVLGVNSNAHETDAEIAAHARKFQLDFPVLKDRDNLIADAALIERTPEVLVLDGMARICYRGAIDDQYGVGARKPAAEHHYLRDALDSLAAKQPVKVKATAAVGCLIERVKAQAVAKTSPPRVRPPAPAIAAAHDADAIKAADIGQVTYSSAAAAIIQNRCESCHRPGQVAPFSLLSYDDARKHSAMIREVVDNRRMPPWHADPNYGHFANDRSLTAKERATLLAWIDQGAPLGEPKDIPAARTYPQGWSIGTPDLVLEIPETYTVPKQGVVAYVRFRVPTNFKEDRWVQAAEAVPGDRSVVHHIVVYLDTHQKERAEGLGGRHFCGYAPGDMPSVFPEGTAKRIPAGSDLIFELHYTPIGEVRQDRSKLGLIFAKKPPVREAFTMAVFESDFMIPPNKDDLAVASSTTLSQDLRLLSFMPHMHLRGKDFRYTITRPGQAPEVALSVPAYDFGWQSYYTLAEPLVLPKGTRIDCLAHFDNTSNNLNNPDPNKLVRWGEQTFEEMMIGYIDVDVPVGTAVSRAPGRQPSVGRQVLQALSGRGPRAAAPRQAKP</sequence>
<dbReference type="SUPFAM" id="SSF52833">
    <property type="entry name" value="Thioredoxin-like"/>
    <property type="match status" value="1"/>
</dbReference>
<evidence type="ECO:0000256" key="6">
    <source>
        <dbReference type="SAM" id="SignalP"/>
    </source>
</evidence>
<dbReference type="AlphaFoldDB" id="A0A1U7CMN1"/>
<proteinExistence type="predicted"/>
<dbReference type="KEGG" id="pbor:BSF38_01658"/>
<dbReference type="Pfam" id="PF00578">
    <property type="entry name" value="AhpC-TSA"/>
    <property type="match status" value="1"/>
</dbReference>
<dbReference type="SUPFAM" id="SSF49742">
    <property type="entry name" value="PHM/PNGase F"/>
    <property type="match status" value="2"/>
</dbReference>
<evidence type="ECO:0000313" key="10">
    <source>
        <dbReference type="Proteomes" id="UP000186309"/>
    </source>
</evidence>
<dbReference type="InterPro" id="IPR009056">
    <property type="entry name" value="Cyt_c-like_dom"/>
</dbReference>
<dbReference type="InterPro" id="IPR013766">
    <property type="entry name" value="Thioredoxin_domain"/>
</dbReference>
<dbReference type="GO" id="GO:0016209">
    <property type="term" value="F:antioxidant activity"/>
    <property type="evidence" value="ECO:0007669"/>
    <property type="project" value="InterPro"/>
</dbReference>
<feature type="chain" id="PRO_5012165541" evidence="6">
    <location>
        <begin position="29"/>
        <end position="668"/>
    </location>
</feature>
<keyword evidence="1 4" id="KW-0479">Metal-binding</keyword>
<dbReference type="InterPro" id="IPR036939">
    <property type="entry name" value="Cu2_ascorb_mOase_N_sf"/>
</dbReference>
<dbReference type="PANTHER" id="PTHR43640:SF1">
    <property type="entry name" value="THIOREDOXIN-DEPENDENT PEROXIREDOXIN"/>
    <property type="match status" value="1"/>
</dbReference>
<organism evidence="9 10">
    <name type="scientific">Paludisphaera borealis</name>
    <dbReference type="NCBI Taxonomy" id="1387353"/>
    <lineage>
        <taxon>Bacteria</taxon>
        <taxon>Pseudomonadati</taxon>
        <taxon>Planctomycetota</taxon>
        <taxon>Planctomycetia</taxon>
        <taxon>Isosphaerales</taxon>
        <taxon>Isosphaeraceae</taxon>
        <taxon>Paludisphaera</taxon>
    </lineage>
</organism>
<dbReference type="InterPro" id="IPR014784">
    <property type="entry name" value="Cu2_ascorb_mOase-like_C"/>
</dbReference>
<dbReference type="STRING" id="1387353.BSF38_01658"/>
<evidence type="ECO:0000256" key="2">
    <source>
        <dbReference type="ARBA" id="ARBA00023004"/>
    </source>
</evidence>
<dbReference type="PROSITE" id="PS51352">
    <property type="entry name" value="THIOREDOXIN_2"/>
    <property type="match status" value="1"/>
</dbReference>
<dbReference type="InterPro" id="IPR036249">
    <property type="entry name" value="Thioredoxin-like_sf"/>
</dbReference>
<evidence type="ECO:0000313" key="9">
    <source>
        <dbReference type="EMBL" id="APW60192.1"/>
    </source>
</evidence>
<feature type="region of interest" description="Disordered" evidence="5">
    <location>
        <begin position="29"/>
        <end position="48"/>
    </location>
</feature>
<dbReference type="GO" id="GO:0009055">
    <property type="term" value="F:electron transfer activity"/>
    <property type="evidence" value="ECO:0007669"/>
    <property type="project" value="InterPro"/>
</dbReference>
<dbReference type="EMBL" id="CP019082">
    <property type="protein sequence ID" value="APW60192.1"/>
    <property type="molecule type" value="Genomic_DNA"/>
</dbReference>
<keyword evidence="6" id="KW-0732">Signal</keyword>
<dbReference type="Gene3D" id="2.60.120.310">
    <property type="entry name" value="Copper type II, ascorbate-dependent monooxygenase, N-terminal domain"/>
    <property type="match status" value="1"/>
</dbReference>
<dbReference type="GO" id="GO:0020037">
    <property type="term" value="F:heme binding"/>
    <property type="evidence" value="ECO:0007669"/>
    <property type="project" value="InterPro"/>
</dbReference>
<keyword evidence="4" id="KW-0349">Heme</keyword>
<feature type="domain" description="Cytochrome c" evidence="7">
    <location>
        <begin position="256"/>
        <end position="347"/>
    </location>
</feature>
<dbReference type="GO" id="GO:0005507">
    <property type="term" value="F:copper ion binding"/>
    <property type="evidence" value="ECO:0007669"/>
    <property type="project" value="InterPro"/>
</dbReference>